<sequence>MRLFRAPAMSIQLFSQEVFLKEVRTLMPTQEKIKTLALYMKTLAAYSTRMVQILDKEFQASNAHHKLNLLYLANELLLNIKNGDREQMLLKEQIINFVMMHFQTAQKEMSQNKSLQSKLNDLKKIWFDRKIFTPESIGEPSLQEPPFHEPIQSLNQPLNQSQNQALNQSQNYSSNQPLNQSQNYSSNQPLNQSQNYSSNQPLNQSQNYSLNHPTNTYSKEEIHQKIEEFFEAKRSLATYLEGLVDKLKRNGL</sequence>
<dbReference type="AlphaFoldDB" id="A0A0R0LZN3"/>
<dbReference type="VEuPathDB" id="MicrosporidiaDB:M153_3640000671"/>
<dbReference type="InterPro" id="IPR006569">
    <property type="entry name" value="CID_dom"/>
</dbReference>
<feature type="region of interest" description="Disordered" evidence="1">
    <location>
        <begin position="137"/>
        <end position="214"/>
    </location>
</feature>
<reference evidence="3 4" key="1">
    <citation type="submission" date="2015-07" db="EMBL/GenBank/DDBJ databases">
        <title>The genome of Pseudoloma neurophilia, a relevant intracellular parasite of the zebrafish.</title>
        <authorList>
            <person name="Ndikumana S."/>
            <person name="Pelin A."/>
            <person name="Sanders J."/>
            <person name="Corradi N."/>
        </authorList>
    </citation>
    <scope>NUCLEOTIDE SEQUENCE [LARGE SCALE GENOMIC DNA]</scope>
    <source>
        <strain evidence="3 4">MK1</strain>
    </source>
</reference>
<dbReference type="Proteomes" id="UP000051530">
    <property type="component" value="Unassembled WGS sequence"/>
</dbReference>
<accession>A0A0R0LZN3</accession>
<dbReference type="Gene3D" id="1.25.40.90">
    <property type="match status" value="1"/>
</dbReference>
<feature type="compositionally biased region" description="Low complexity" evidence="1">
    <location>
        <begin position="152"/>
        <end position="211"/>
    </location>
</feature>
<evidence type="ECO:0000313" key="3">
    <source>
        <dbReference type="EMBL" id="KRH92671.1"/>
    </source>
</evidence>
<gene>
    <name evidence="3" type="ORF">M153_3640000671</name>
</gene>
<protein>
    <submittedName>
        <fullName evidence="3">Regulator of nuclear mRNA</fullName>
    </submittedName>
</protein>
<evidence type="ECO:0000259" key="2">
    <source>
        <dbReference type="Pfam" id="PF04818"/>
    </source>
</evidence>
<dbReference type="InterPro" id="IPR008942">
    <property type="entry name" value="ENTH_VHS"/>
</dbReference>
<organism evidence="3 4">
    <name type="scientific">Pseudoloma neurophilia</name>
    <dbReference type="NCBI Taxonomy" id="146866"/>
    <lineage>
        <taxon>Eukaryota</taxon>
        <taxon>Fungi</taxon>
        <taxon>Fungi incertae sedis</taxon>
        <taxon>Microsporidia</taxon>
        <taxon>Pseudoloma</taxon>
    </lineage>
</organism>
<name>A0A0R0LZN3_9MICR</name>
<dbReference type="EMBL" id="LGUB01000762">
    <property type="protein sequence ID" value="KRH92671.1"/>
    <property type="molecule type" value="Genomic_DNA"/>
</dbReference>
<dbReference type="OrthoDB" id="10069473at2759"/>
<keyword evidence="4" id="KW-1185">Reference proteome</keyword>
<evidence type="ECO:0000256" key="1">
    <source>
        <dbReference type="SAM" id="MobiDB-lite"/>
    </source>
</evidence>
<dbReference type="SUPFAM" id="SSF48464">
    <property type="entry name" value="ENTH/VHS domain"/>
    <property type="match status" value="1"/>
</dbReference>
<proteinExistence type="predicted"/>
<comment type="caution">
    <text evidence="3">The sequence shown here is derived from an EMBL/GenBank/DDBJ whole genome shotgun (WGS) entry which is preliminary data.</text>
</comment>
<dbReference type="Pfam" id="PF04818">
    <property type="entry name" value="CID"/>
    <property type="match status" value="1"/>
</dbReference>
<feature type="domain" description="CID" evidence="2">
    <location>
        <begin position="18"/>
        <end position="137"/>
    </location>
</feature>
<evidence type="ECO:0000313" key="4">
    <source>
        <dbReference type="Proteomes" id="UP000051530"/>
    </source>
</evidence>